<keyword evidence="2" id="KW-1003">Cell membrane</keyword>
<feature type="transmembrane region" description="Helical" evidence="6">
    <location>
        <begin position="290"/>
        <end position="309"/>
    </location>
</feature>
<dbReference type="RefSeq" id="WP_158522659.1">
    <property type="nucleotide sequence ID" value="NZ_CP019606.1"/>
</dbReference>
<feature type="transmembrane region" description="Helical" evidence="6">
    <location>
        <begin position="229"/>
        <end position="254"/>
    </location>
</feature>
<proteinExistence type="predicted"/>
<dbReference type="InterPro" id="IPR020846">
    <property type="entry name" value="MFS_dom"/>
</dbReference>
<keyword evidence="5 6" id="KW-0472">Membrane</keyword>
<feature type="transmembrane region" description="Helical" evidence="6">
    <location>
        <begin position="315"/>
        <end position="337"/>
    </location>
</feature>
<dbReference type="EMBL" id="CP019606">
    <property type="protein sequence ID" value="AQP48264.1"/>
    <property type="molecule type" value="Genomic_DNA"/>
</dbReference>
<dbReference type="GO" id="GO:0005886">
    <property type="term" value="C:plasma membrane"/>
    <property type="evidence" value="ECO:0007669"/>
    <property type="project" value="UniProtKB-SubCell"/>
</dbReference>
<evidence type="ECO:0000256" key="5">
    <source>
        <dbReference type="ARBA" id="ARBA00023136"/>
    </source>
</evidence>
<feature type="transmembrane region" description="Helical" evidence="6">
    <location>
        <begin position="78"/>
        <end position="96"/>
    </location>
</feature>
<dbReference type="Gene3D" id="1.20.1250.20">
    <property type="entry name" value="MFS general substrate transporter like domains"/>
    <property type="match status" value="1"/>
</dbReference>
<feature type="transmembrane region" description="Helical" evidence="6">
    <location>
        <begin position="46"/>
        <end position="66"/>
    </location>
</feature>
<feature type="transmembrane region" description="Helical" evidence="6">
    <location>
        <begin position="20"/>
        <end position="39"/>
    </location>
</feature>
<dbReference type="KEGG" id="tes:BW730_12880"/>
<evidence type="ECO:0000256" key="1">
    <source>
        <dbReference type="ARBA" id="ARBA00004651"/>
    </source>
</evidence>
<dbReference type="OrthoDB" id="9815525at2"/>
<keyword evidence="9" id="KW-1185">Reference proteome</keyword>
<gene>
    <name evidence="8" type="ORF">BW730_12880</name>
</gene>
<dbReference type="InterPro" id="IPR011701">
    <property type="entry name" value="MFS"/>
</dbReference>
<evidence type="ECO:0000259" key="7">
    <source>
        <dbReference type="PROSITE" id="PS50850"/>
    </source>
</evidence>
<feature type="transmembrane region" description="Helical" evidence="6">
    <location>
        <begin position="103"/>
        <end position="123"/>
    </location>
</feature>
<feature type="transmembrane region" description="Helical" evidence="6">
    <location>
        <begin position="383"/>
        <end position="402"/>
    </location>
</feature>
<organism evidence="8 9">
    <name type="scientific">Tessaracoccus aquimaris</name>
    <dbReference type="NCBI Taxonomy" id="1332264"/>
    <lineage>
        <taxon>Bacteria</taxon>
        <taxon>Bacillati</taxon>
        <taxon>Actinomycetota</taxon>
        <taxon>Actinomycetes</taxon>
        <taxon>Propionibacteriales</taxon>
        <taxon>Propionibacteriaceae</taxon>
        <taxon>Tessaracoccus</taxon>
    </lineage>
</organism>
<name>A0A1Q2CQ93_9ACTN</name>
<evidence type="ECO:0000256" key="6">
    <source>
        <dbReference type="SAM" id="Phobius"/>
    </source>
</evidence>
<dbReference type="PANTHER" id="PTHR23513:SF6">
    <property type="entry name" value="MAJOR FACILITATOR SUPERFAMILY ASSOCIATED DOMAIN-CONTAINING PROTEIN"/>
    <property type="match status" value="1"/>
</dbReference>
<reference evidence="9" key="1">
    <citation type="submission" date="2017-02" db="EMBL/GenBank/DDBJ databases">
        <title>Tessaracoccus aquaemaris sp. nov., isolated from the intestine of a Korean rockfish, Sebastes schlegelii, in a marine aquaculture pond.</title>
        <authorList>
            <person name="Tak E.J."/>
            <person name="Bae J.-W."/>
        </authorList>
    </citation>
    <scope>NUCLEOTIDE SEQUENCE [LARGE SCALE GENOMIC DNA]</scope>
    <source>
        <strain evidence="9">NSG39</strain>
    </source>
</reference>
<dbReference type="Pfam" id="PF07690">
    <property type="entry name" value="MFS_1"/>
    <property type="match status" value="1"/>
</dbReference>
<dbReference type="AlphaFoldDB" id="A0A1Q2CQ93"/>
<evidence type="ECO:0000256" key="2">
    <source>
        <dbReference type="ARBA" id="ARBA00022475"/>
    </source>
</evidence>
<protein>
    <recommendedName>
        <fullName evidence="7">Major facilitator superfamily (MFS) profile domain-containing protein</fullName>
    </recommendedName>
</protein>
<dbReference type="InterPro" id="IPR036259">
    <property type="entry name" value="MFS_trans_sf"/>
</dbReference>
<dbReference type="CDD" id="cd06173">
    <property type="entry name" value="MFS_MefA_like"/>
    <property type="match status" value="1"/>
</dbReference>
<dbReference type="PANTHER" id="PTHR23513">
    <property type="entry name" value="INTEGRAL MEMBRANE EFFLUX PROTEIN-RELATED"/>
    <property type="match status" value="1"/>
</dbReference>
<evidence type="ECO:0000313" key="9">
    <source>
        <dbReference type="Proteomes" id="UP000188145"/>
    </source>
</evidence>
<accession>A0A1Q2CQ93</accession>
<dbReference type="STRING" id="1332264.BW730_12880"/>
<comment type="subcellular location">
    <subcellularLocation>
        <location evidence="1">Cell membrane</location>
        <topology evidence="1">Multi-pass membrane protein</topology>
    </subcellularLocation>
</comment>
<dbReference type="Proteomes" id="UP000188145">
    <property type="component" value="Chromosome"/>
</dbReference>
<feature type="transmembrane region" description="Helical" evidence="6">
    <location>
        <begin position="260"/>
        <end position="278"/>
    </location>
</feature>
<dbReference type="GO" id="GO:0022857">
    <property type="term" value="F:transmembrane transporter activity"/>
    <property type="evidence" value="ECO:0007669"/>
    <property type="project" value="InterPro"/>
</dbReference>
<keyword evidence="3 6" id="KW-0812">Transmembrane</keyword>
<feature type="domain" description="Major facilitator superfamily (MFS) profile" evidence="7">
    <location>
        <begin position="223"/>
        <end position="410"/>
    </location>
</feature>
<dbReference type="SUPFAM" id="SSF103473">
    <property type="entry name" value="MFS general substrate transporter"/>
    <property type="match status" value="1"/>
</dbReference>
<evidence type="ECO:0000256" key="3">
    <source>
        <dbReference type="ARBA" id="ARBA00022692"/>
    </source>
</evidence>
<feature type="transmembrane region" description="Helical" evidence="6">
    <location>
        <begin position="358"/>
        <end position="377"/>
    </location>
</feature>
<evidence type="ECO:0000313" key="8">
    <source>
        <dbReference type="EMBL" id="AQP48264.1"/>
    </source>
</evidence>
<keyword evidence="4 6" id="KW-1133">Transmembrane helix</keyword>
<dbReference type="PROSITE" id="PS50850">
    <property type="entry name" value="MFS"/>
    <property type="match status" value="1"/>
</dbReference>
<evidence type="ECO:0000256" key="4">
    <source>
        <dbReference type="ARBA" id="ARBA00022989"/>
    </source>
</evidence>
<feature type="transmembrane region" description="Helical" evidence="6">
    <location>
        <begin position="165"/>
        <end position="187"/>
    </location>
</feature>
<sequence>MAGPGLDRNFNRFWTGESLSHFAVQLGAVAIPVISVEILNASESELGYLNAASTAAFLILGLPAGAWVDRWFKRPTMIAANLVRGVAVAAVPILYFTGLLQLWHLYVIAGVIGIATVFFDVAYQSFIPMLVGTGVISRANSRMEATAQLARLAGPALGGLLLKVISAPLLLLADSLGYLASWGFLLVTRDHEAEYRAERPAAPRRNLVAEIREGLSFVVRQPAISRITLASFLSNFASTATYTLVPIVVLRLLGFTPFEFGMIMTLGAIGGLLGAAMAGRVARRVGVANAVRFSTLFGALAVFAYPLAMLMEGKAVQFVVLIVGSFIGNAAILTYNVTQVSLRQRLCPPHLLGRMNASVRFIVWGIMPISAIAAGWLSQLMGVGNFLWLTACLGTLGVVPLLRLHRHIPA</sequence>